<name>C4K636_HAMD5</name>
<dbReference type="AlphaFoldDB" id="C4K636"/>
<reference evidence="1 2" key="1">
    <citation type="journal article" date="2009" name="Proc. Natl. Acad. Sci. U.S.A.">
        <title>Hamiltonella defensa, genome evolution of protective bacterial endosymbiont from pathogenic ancestors.</title>
        <authorList>
            <person name="Degnan P.H."/>
            <person name="Yu Y."/>
            <person name="Sisneros N."/>
            <person name="Wing R.A."/>
            <person name="Moran N.A."/>
        </authorList>
    </citation>
    <scope>NUCLEOTIDE SEQUENCE [LARGE SCALE GENOMIC DNA]</scope>
    <source>
        <strain evidence="2">5AT</strain>
    </source>
</reference>
<keyword evidence="2" id="KW-1185">Reference proteome</keyword>
<organism evidence="1 2">
    <name type="scientific">Hamiltonella defensa subsp. Acyrthosiphon pisum (strain 5AT)</name>
    <dbReference type="NCBI Taxonomy" id="572265"/>
    <lineage>
        <taxon>Bacteria</taxon>
        <taxon>Pseudomonadati</taxon>
        <taxon>Pseudomonadota</taxon>
        <taxon>Gammaproteobacteria</taxon>
        <taxon>Enterobacterales</taxon>
        <taxon>Enterobacteriaceae</taxon>
        <taxon>aphid secondary symbionts</taxon>
        <taxon>Candidatus Williamhamiltonella</taxon>
    </lineage>
</organism>
<protein>
    <submittedName>
        <fullName evidence="1">Uncharacterized protein</fullName>
    </submittedName>
</protein>
<dbReference type="Proteomes" id="UP000002334">
    <property type="component" value="Chromosome"/>
</dbReference>
<sequence length="31" mass="3490">MLATLSGNYFKKRSAQFFGNDIIKHSAIDLC</sequence>
<dbReference type="KEGG" id="hde:HDEF_1397"/>
<dbReference type="STRING" id="572265.HDEF_1397"/>
<evidence type="ECO:0000313" key="2">
    <source>
        <dbReference type="Proteomes" id="UP000002334"/>
    </source>
</evidence>
<gene>
    <name evidence="1" type="ordered locus">HDEF_1397</name>
</gene>
<dbReference type="HOGENOM" id="CLU_3396873_0_0_6"/>
<proteinExistence type="predicted"/>
<accession>C4K636</accession>
<dbReference type="EMBL" id="CP001277">
    <property type="protein sequence ID" value="ACQ68029.1"/>
    <property type="molecule type" value="Genomic_DNA"/>
</dbReference>
<evidence type="ECO:0000313" key="1">
    <source>
        <dbReference type="EMBL" id="ACQ68029.1"/>
    </source>
</evidence>